<comment type="caution">
    <text evidence="2">The sequence shown here is derived from an EMBL/GenBank/DDBJ whole genome shotgun (WGS) entry which is preliminary data.</text>
</comment>
<dbReference type="SUPFAM" id="SSF101738">
    <property type="entry name" value="SspB-like"/>
    <property type="match status" value="1"/>
</dbReference>
<dbReference type="AlphaFoldDB" id="A0A4R3L3H2"/>
<dbReference type="GO" id="GO:0005829">
    <property type="term" value="C:cytosol"/>
    <property type="evidence" value="ECO:0007669"/>
    <property type="project" value="TreeGrafter"/>
</dbReference>
<reference evidence="2 3" key="1">
    <citation type="submission" date="2019-03" db="EMBL/GenBank/DDBJ databases">
        <title>Genomic Encyclopedia of Type Strains, Phase IV (KMG-IV): sequencing the most valuable type-strain genomes for metagenomic binning, comparative biology and taxonomic classification.</title>
        <authorList>
            <person name="Goeker M."/>
        </authorList>
    </citation>
    <scope>NUCLEOTIDE SEQUENCE [LARGE SCALE GENOMIC DNA]</scope>
    <source>
        <strain evidence="2 3">DSM 21944</strain>
    </source>
</reference>
<dbReference type="GO" id="GO:0005840">
    <property type="term" value="C:ribosome"/>
    <property type="evidence" value="ECO:0007669"/>
    <property type="project" value="TreeGrafter"/>
</dbReference>
<name>A0A4R3L3H2_9GAMM</name>
<dbReference type="Gene3D" id="2.30.30.220">
    <property type="entry name" value="SspB-like"/>
    <property type="match status" value="1"/>
</dbReference>
<accession>A0A4R3L3H2</accession>
<dbReference type="InterPro" id="IPR036760">
    <property type="entry name" value="SspB-like_sf"/>
</dbReference>
<keyword evidence="3" id="KW-1185">Reference proteome</keyword>
<dbReference type="PANTHER" id="PTHR37486:SF1">
    <property type="entry name" value="STRINGENT STARVATION PROTEIN B"/>
    <property type="match status" value="1"/>
</dbReference>
<dbReference type="PIRSF" id="PIRSF005276">
    <property type="entry name" value="SspB"/>
    <property type="match status" value="1"/>
</dbReference>
<feature type="region of interest" description="Disordered" evidence="1">
    <location>
        <begin position="100"/>
        <end position="151"/>
    </location>
</feature>
<evidence type="ECO:0000256" key="1">
    <source>
        <dbReference type="SAM" id="MobiDB-lite"/>
    </source>
</evidence>
<dbReference type="GO" id="GO:0045732">
    <property type="term" value="P:positive regulation of protein catabolic process"/>
    <property type="evidence" value="ECO:0007669"/>
    <property type="project" value="TreeGrafter"/>
</dbReference>
<dbReference type="EMBL" id="SMAF01000024">
    <property type="protein sequence ID" value="TCS94069.1"/>
    <property type="molecule type" value="Genomic_DNA"/>
</dbReference>
<proteinExistence type="predicted"/>
<sequence length="151" mass="16174">MAEMTSNRPYLVRALHQWICDNGLTPYLLVDARRLGVRVPPHTVKDGKVVLNIGPNAVDRLDLADDTISFQARFNGVATLVLVPLEAVLAIYAMENGQGMVFPPEPSLSSDDEGRDQDPHAEGSDGEGDGPSGDPPPSPPPRGRGGLRVVK</sequence>
<gene>
    <name evidence="2" type="ORF">EDC25_12444</name>
</gene>
<protein>
    <submittedName>
        <fullName evidence="2">Stringent starvation protein B</fullName>
    </submittedName>
</protein>
<dbReference type="Pfam" id="PF04386">
    <property type="entry name" value="SspB"/>
    <property type="match status" value="1"/>
</dbReference>
<dbReference type="NCBIfam" id="NF008769">
    <property type="entry name" value="PRK11798.2-5"/>
    <property type="match status" value="1"/>
</dbReference>
<evidence type="ECO:0000313" key="3">
    <source>
        <dbReference type="Proteomes" id="UP000294599"/>
    </source>
</evidence>
<dbReference type="Proteomes" id="UP000294599">
    <property type="component" value="Unassembled WGS sequence"/>
</dbReference>
<feature type="compositionally biased region" description="Pro residues" evidence="1">
    <location>
        <begin position="133"/>
        <end position="142"/>
    </location>
</feature>
<evidence type="ECO:0000313" key="2">
    <source>
        <dbReference type="EMBL" id="TCS94069.1"/>
    </source>
</evidence>
<dbReference type="InterPro" id="IPR007481">
    <property type="entry name" value="SspB"/>
</dbReference>
<dbReference type="PANTHER" id="PTHR37486">
    <property type="entry name" value="STRINGENT STARVATION PROTEIN B"/>
    <property type="match status" value="1"/>
</dbReference>
<organism evidence="2 3">
    <name type="scientific">Pseudofulvimonas gallinarii</name>
    <dbReference type="NCBI Taxonomy" id="634155"/>
    <lineage>
        <taxon>Bacteria</taxon>
        <taxon>Pseudomonadati</taxon>
        <taxon>Pseudomonadota</taxon>
        <taxon>Gammaproteobacteria</taxon>
        <taxon>Lysobacterales</taxon>
        <taxon>Rhodanobacteraceae</taxon>
        <taxon>Pseudofulvimonas</taxon>
    </lineage>
</organism>